<proteinExistence type="predicted"/>
<gene>
    <name evidence="1" type="ORF">RRG08_013237</name>
</gene>
<keyword evidence="2" id="KW-1185">Reference proteome</keyword>
<evidence type="ECO:0000313" key="2">
    <source>
        <dbReference type="Proteomes" id="UP001283361"/>
    </source>
</evidence>
<dbReference type="EMBL" id="JAWDGP010004601">
    <property type="protein sequence ID" value="KAK3763109.1"/>
    <property type="molecule type" value="Genomic_DNA"/>
</dbReference>
<organism evidence="1 2">
    <name type="scientific">Elysia crispata</name>
    <name type="common">lettuce slug</name>
    <dbReference type="NCBI Taxonomy" id="231223"/>
    <lineage>
        <taxon>Eukaryota</taxon>
        <taxon>Metazoa</taxon>
        <taxon>Spiralia</taxon>
        <taxon>Lophotrochozoa</taxon>
        <taxon>Mollusca</taxon>
        <taxon>Gastropoda</taxon>
        <taxon>Heterobranchia</taxon>
        <taxon>Euthyneura</taxon>
        <taxon>Panpulmonata</taxon>
        <taxon>Sacoglossa</taxon>
        <taxon>Placobranchoidea</taxon>
        <taxon>Plakobranchidae</taxon>
        <taxon>Elysia</taxon>
    </lineage>
</organism>
<dbReference type="Proteomes" id="UP001283361">
    <property type="component" value="Unassembled WGS sequence"/>
</dbReference>
<protein>
    <submittedName>
        <fullName evidence="1">Uncharacterized protein</fullName>
    </submittedName>
</protein>
<dbReference type="AlphaFoldDB" id="A0AAE1DA51"/>
<evidence type="ECO:0000313" key="1">
    <source>
        <dbReference type="EMBL" id="KAK3763109.1"/>
    </source>
</evidence>
<accession>A0AAE1DA51</accession>
<sequence>MEWMFKREKHFDQHPIAGLWVHEVSRMLLLNSIANKNHCVTRLSSRAPLLAFPHAVTPCFTRLVHVVTFKTSMRTIFQDCCSNAMFHKTSACSDFQNQYENHLSGLFQ</sequence>
<comment type="caution">
    <text evidence="1">The sequence shown here is derived from an EMBL/GenBank/DDBJ whole genome shotgun (WGS) entry which is preliminary data.</text>
</comment>
<name>A0AAE1DA51_9GAST</name>
<reference evidence="1" key="1">
    <citation type="journal article" date="2023" name="G3 (Bethesda)">
        <title>A reference genome for the long-term kleptoplast-retaining sea slug Elysia crispata morphotype clarki.</title>
        <authorList>
            <person name="Eastman K.E."/>
            <person name="Pendleton A.L."/>
            <person name="Shaikh M.A."/>
            <person name="Suttiyut T."/>
            <person name="Ogas R."/>
            <person name="Tomko P."/>
            <person name="Gavelis G."/>
            <person name="Widhalm J.R."/>
            <person name="Wisecaver J.H."/>
        </authorList>
    </citation>
    <scope>NUCLEOTIDE SEQUENCE</scope>
    <source>
        <strain evidence="1">ECLA1</strain>
    </source>
</reference>